<evidence type="ECO:0000256" key="1">
    <source>
        <dbReference type="SAM" id="MobiDB-lite"/>
    </source>
</evidence>
<protein>
    <submittedName>
        <fullName evidence="2">Blocked early in transport 1</fullName>
    </submittedName>
</protein>
<gene>
    <name evidence="2" type="ORF">VP01_1185g4</name>
</gene>
<dbReference type="Proteomes" id="UP000037035">
    <property type="component" value="Unassembled WGS sequence"/>
</dbReference>
<name>A0A0L6VR08_9BASI</name>
<feature type="region of interest" description="Disordered" evidence="1">
    <location>
        <begin position="1"/>
        <end position="77"/>
    </location>
</feature>
<proteinExistence type="predicted"/>
<dbReference type="OrthoDB" id="261831at2759"/>
<accession>A0A0L6VR08</accession>
<organism evidence="2 3">
    <name type="scientific">Puccinia sorghi</name>
    <dbReference type="NCBI Taxonomy" id="27349"/>
    <lineage>
        <taxon>Eukaryota</taxon>
        <taxon>Fungi</taxon>
        <taxon>Dikarya</taxon>
        <taxon>Basidiomycota</taxon>
        <taxon>Pucciniomycotina</taxon>
        <taxon>Pucciniomycetes</taxon>
        <taxon>Pucciniales</taxon>
        <taxon>Pucciniaceae</taxon>
        <taxon>Puccinia</taxon>
    </lineage>
</organism>
<sequence length="155" mass="16671">MSRDPSRTAAAAHQQQQTTSASYGRPPIGSSGGSTPDHARPLMPTYGRTHPAPLHPPFQSSPSFHNHRTAEQLEAQNDDAIEGLSAKVRLLKDITTSLQISLNIGTEVKQSSSLIASLKLQGRYQGRLDGWTGWLRSNMVDGGTVSRPLSASKAE</sequence>
<evidence type="ECO:0000313" key="3">
    <source>
        <dbReference type="Proteomes" id="UP000037035"/>
    </source>
</evidence>
<keyword evidence="3" id="KW-1185">Reference proteome</keyword>
<evidence type="ECO:0000313" key="2">
    <source>
        <dbReference type="EMBL" id="KNZ63124.1"/>
    </source>
</evidence>
<feature type="compositionally biased region" description="Low complexity" evidence="1">
    <location>
        <begin position="7"/>
        <end position="22"/>
    </location>
</feature>
<dbReference type="VEuPathDB" id="FungiDB:VP01_1185g4"/>
<reference evidence="2 3" key="1">
    <citation type="submission" date="2015-08" db="EMBL/GenBank/DDBJ databases">
        <title>Next Generation Sequencing and Analysis of the Genome of Puccinia sorghi L Schw, the Causal Agent of Maize Common Rust.</title>
        <authorList>
            <person name="Rochi L."/>
            <person name="Burguener G."/>
            <person name="Darino M."/>
            <person name="Turjanski A."/>
            <person name="Kreff E."/>
            <person name="Dieguez M.J."/>
            <person name="Sacco F."/>
        </authorList>
    </citation>
    <scope>NUCLEOTIDE SEQUENCE [LARGE SCALE GENOMIC DNA]</scope>
    <source>
        <strain evidence="2 3">RO10H11247</strain>
    </source>
</reference>
<dbReference type="EMBL" id="LAVV01002065">
    <property type="protein sequence ID" value="KNZ63124.1"/>
    <property type="molecule type" value="Genomic_DNA"/>
</dbReference>
<dbReference type="STRING" id="27349.A0A0L6VR08"/>
<comment type="caution">
    <text evidence="2">The sequence shown here is derived from an EMBL/GenBank/DDBJ whole genome shotgun (WGS) entry which is preliminary data.</text>
</comment>
<dbReference type="AlphaFoldDB" id="A0A0L6VR08"/>